<evidence type="ECO:0000313" key="1">
    <source>
        <dbReference type="EMBL" id="KAI5648784.1"/>
    </source>
</evidence>
<accession>A0ACB9ZM74</accession>
<reference evidence="2" key="1">
    <citation type="journal article" date="2023" name="Nat. Plants">
        <title>Single-cell RNA sequencing provides a high-resolution roadmap for understanding the multicellular compartmentation of specialized metabolism.</title>
        <authorList>
            <person name="Sun S."/>
            <person name="Shen X."/>
            <person name="Li Y."/>
            <person name="Li Y."/>
            <person name="Wang S."/>
            <person name="Li R."/>
            <person name="Zhang H."/>
            <person name="Shen G."/>
            <person name="Guo B."/>
            <person name="Wei J."/>
            <person name="Xu J."/>
            <person name="St-Pierre B."/>
            <person name="Chen S."/>
            <person name="Sun C."/>
        </authorList>
    </citation>
    <scope>NUCLEOTIDE SEQUENCE [LARGE SCALE GENOMIC DNA]</scope>
</reference>
<dbReference type="EMBL" id="CM044708">
    <property type="protein sequence ID" value="KAI5648784.1"/>
    <property type="molecule type" value="Genomic_DNA"/>
</dbReference>
<name>A0ACB9ZM74_CATRO</name>
<proteinExistence type="predicted"/>
<dbReference type="Proteomes" id="UP001060085">
    <property type="component" value="Linkage Group LG08"/>
</dbReference>
<organism evidence="1 2">
    <name type="scientific">Catharanthus roseus</name>
    <name type="common">Madagascar periwinkle</name>
    <name type="synonym">Vinca rosea</name>
    <dbReference type="NCBI Taxonomy" id="4058"/>
    <lineage>
        <taxon>Eukaryota</taxon>
        <taxon>Viridiplantae</taxon>
        <taxon>Streptophyta</taxon>
        <taxon>Embryophyta</taxon>
        <taxon>Tracheophyta</taxon>
        <taxon>Spermatophyta</taxon>
        <taxon>Magnoliopsida</taxon>
        <taxon>eudicotyledons</taxon>
        <taxon>Gunneridae</taxon>
        <taxon>Pentapetalae</taxon>
        <taxon>asterids</taxon>
        <taxon>lamiids</taxon>
        <taxon>Gentianales</taxon>
        <taxon>Apocynaceae</taxon>
        <taxon>Rauvolfioideae</taxon>
        <taxon>Vinceae</taxon>
        <taxon>Catharanthinae</taxon>
        <taxon>Catharanthus</taxon>
    </lineage>
</organism>
<evidence type="ECO:0000313" key="2">
    <source>
        <dbReference type="Proteomes" id="UP001060085"/>
    </source>
</evidence>
<protein>
    <submittedName>
        <fullName evidence="1">Uncharacterized protein</fullName>
    </submittedName>
</protein>
<comment type="caution">
    <text evidence="1">The sequence shown here is derived from an EMBL/GenBank/DDBJ whole genome shotgun (WGS) entry which is preliminary data.</text>
</comment>
<gene>
    <name evidence="1" type="ORF">M9H77_34789</name>
</gene>
<keyword evidence="2" id="KW-1185">Reference proteome</keyword>
<sequence>MENFKVMPFANVEEFNCDIMNHSSCICDDSLMILIVYCLLLKHQLKIPLVGSVISSQKHAFKLYNDHVFRMGFIVCKGNQKFNAGYFRTGCKVMIEFRLNDEGGWIVSRHDSQVTKNNASYLRELKDRGLSTATGLRVLKKQVGGFPFVGFTSRDAYNILRSKNLDRGDANSVIQIFR</sequence>